<keyword evidence="1" id="KW-1133">Transmembrane helix</keyword>
<accession>A0A9X1HKN2</accession>
<organism evidence="2 3">
    <name type="scientific">Fulvivirga sedimenti</name>
    <dbReference type="NCBI Taxonomy" id="2879465"/>
    <lineage>
        <taxon>Bacteria</taxon>
        <taxon>Pseudomonadati</taxon>
        <taxon>Bacteroidota</taxon>
        <taxon>Cytophagia</taxon>
        <taxon>Cytophagales</taxon>
        <taxon>Fulvivirgaceae</taxon>
        <taxon>Fulvivirga</taxon>
    </lineage>
</organism>
<name>A0A9X1HKN2_9BACT</name>
<dbReference type="InterPro" id="IPR018723">
    <property type="entry name" value="DUF2254_membrane"/>
</dbReference>
<reference evidence="2" key="1">
    <citation type="submission" date="2021-09" db="EMBL/GenBank/DDBJ databases">
        <title>Fulvivirga sp. isolated from coastal sediment.</title>
        <authorList>
            <person name="Yu H."/>
        </authorList>
    </citation>
    <scope>NUCLEOTIDE SEQUENCE</scope>
    <source>
        <strain evidence="2">1062</strain>
    </source>
</reference>
<dbReference type="RefSeq" id="WP_225696752.1">
    <property type="nucleotide sequence ID" value="NZ_JAIXNE010000001.1"/>
</dbReference>
<dbReference type="AlphaFoldDB" id="A0A9X1HKN2"/>
<feature type="transmembrane region" description="Helical" evidence="1">
    <location>
        <begin position="66"/>
        <end position="90"/>
    </location>
</feature>
<feature type="transmembrane region" description="Helical" evidence="1">
    <location>
        <begin position="110"/>
        <end position="132"/>
    </location>
</feature>
<evidence type="ECO:0000313" key="3">
    <source>
        <dbReference type="Proteomes" id="UP001139409"/>
    </source>
</evidence>
<keyword evidence="3" id="KW-1185">Reference proteome</keyword>
<evidence type="ECO:0000313" key="2">
    <source>
        <dbReference type="EMBL" id="MCA6073641.1"/>
    </source>
</evidence>
<keyword evidence="1" id="KW-0812">Transmembrane</keyword>
<proteinExistence type="predicted"/>
<dbReference type="Proteomes" id="UP001139409">
    <property type="component" value="Unassembled WGS sequence"/>
</dbReference>
<protein>
    <submittedName>
        <fullName evidence="2">DUF2254 domain-containing protein</fullName>
    </submittedName>
</protein>
<feature type="transmembrane region" description="Helical" evidence="1">
    <location>
        <begin position="20"/>
        <end position="40"/>
    </location>
</feature>
<keyword evidence="1" id="KW-0472">Membrane</keyword>
<evidence type="ECO:0000256" key="1">
    <source>
        <dbReference type="SAM" id="Phobius"/>
    </source>
</evidence>
<feature type="transmembrane region" description="Helical" evidence="1">
    <location>
        <begin position="144"/>
        <end position="164"/>
    </location>
</feature>
<sequence length="438" mass="49656">MIKISAHIRKFFRKILSSIAFYPSAIALLFLIFSLVMVSIEYKPFLVPLREFLDNLLVKGPENARLILGTLMGSLISLMVFSFSMVMVVLSQASSTLSPRVIPALVGKKYHQVVLGVYLGSIVYCLILITNIHVTPEKTEIPSLGILIAIFLGITCLGMFIYFIDSISRSIQVDTIMEEIFNGTRSKMRSVDNQDEEDIDLPEMDGWKVILTKETGYLKQIHVPSLKAIAEKESIKIAVVTNPGFFLVKNYPFIMVDKPVTEDIENKIRTACTFYAEEHVGDHYLFGFKQISEIAVKALSPGINDPGTAVKAIDLLSILFIDRMNLREKLYETGSDGQPVLYLPEVSLDYLLYHNIMPIRKYGESDAAVMFNILECLKNLIYADSSQKGYERVLVRYISDLRETIVANNFTPLDHEQFNHLIFKINEHLKYSDPIQML</sequence>
<gene>
    <name evidence="2" type="ORF">LDX50_02125</name>
</gene>
<dbReference type="Pfam" id="PF10011">
    <property type="entry name" value="DUF2254"/>
    <property type="match status" value="1"/>
</dbReference>
<dbReference type="EMBL" id="JAIXNE010000001">
    <property type="protein sequence ID" value="MCA6073641.1"/>
    <property type="molecule type" value="Genomic_DNA"/>
</dbReference>
<comment type="caution">
    <text evidence="2">The sequence shown here is derived from an EMBL/GenBank/DDBJ whole genome shotgun (WGS) entry which is preliminary data.</text>
</comment>